<dbReference type="GO" id="GO:0005516">
    <property type="term" value="F:calmodulin binding"/>
    <property type="evidence" value="ECO:0007669"/>
    <property type="project" value="InterPro"/>
</dbReference>
<protein>
    <recommendedName>
        <fullName evidence="1">Calcium-transporting P-type ATPase N-terminal autoinhibitory domain-containing protein</fullName>
    </recommendedName>
</protein>
<organism evidence="2 3">
    <name type="scientific">Papaver somniferum</name>
    <name type="common">Opium poppy</name>
    <dbReference type="NCBI Taxonomy" id="3469"/>
    <lineage>
        <taxon>Eukaryota</taxon>
        <taxon>Viridiplantae</taxon>
        <taxon>Streptophyta</taxon>
        <taxon>Embryophyta</taxon>
        <taxon>Tracheophyta</taxon>
        <taxon>Spermatophyta</taxon>
        <taxon>Magnoliopsida</taxon>
        <taxon>Ranunculales</taxon>
        <taxon>Papaveraceae</taxon>
        <taxon>Papaveroideae</taxon>
        <taxon>Papaver</taxon>
    </lineage>
</organism>
<keyword evidence="3" id="KW-1185">Reference proteome</keyword>
<evidence type="ECO:0000259" key="1">
    <source>
        <dbReference type="Pfam" id="PF12515"/>
    </source>
</evidence>
<dbReference type="InterPro" id="IPR024750">
    <property type="entry name" value="Ca_ATPase_N_dom"/>
</dbReference>
<dbReference type="Proteomes" id="UP000316621">
    <property type="component" value="Chromosome 11"/>
</dbReference>
<evidence type="ECO:0000313" key="3">
    <source>
        <dbReference type="Proteomes" id="UP000316621"/>
    </source>
</evidence>
<feature type="domain" description="Calcium-transporting P-type ATPase N-terminal autoinhibitory" evidence="1">
    <location>
        <begin position="5"/>
        <end position="49"/>
    </location>
</feature>
<name>A0A4Y7LBZ0_PAPSO</name>
<evidence type="ECO:0000313" key="2">
    <source>
        <dbReference type="EMBL" id="RZC82983.1"/>
    </source>
</evidence>
<proteinExistence type="predicted"/>
<dbReference type="AlphaFoldDB" id="A0A4Y7LBZ0"/>
<gene>
    <name evidence="2" type="ORF">C5167_045773</name>
</gene>
<dbReference type="OMA" id="FRWVANL"/>
<dbReference type="EMBL" id="CM010725">
    <property type="protein sequence ID" value="RZC82983.1"/>
    <property type="molecule type" value="Genomic_DNA"/>
</dbReference>
<sequence length="64" mass="7983">MERYLRENFEVEHKNPSQEALRRWRSAVRVVKNPRRRFRMVADLVKRNEARQKVLKIQVPIQYY</sequence>
<dbReference type="Pfam" id="PF12515">
    <property type="entry name" value="CaATP_NAI"/>
    <property type="match status" value="1"/>
</dbReference>
<reference evidence="2 3" key="1">
    <citation type="journal article" date="2018" name="Science">
        <title>The opium poppy genome and morphinan production.</title>
        <authorList>
            <person name="Guo L."/>
            <person name="Winzer T."/>
            <person name="Yang X."/>
            <person name="Li Y."/>
            <person name="Ning Z."/>
            <person name="He Z."/>
            <person name="Teodor R."/>
            <person name="Lu Y."/>
            <person name="Bowser T.A."/>
            <person name="Graham I.A."/>
            <person name="Ye K."/>
        </authorList>
    </citation>
    <scope>NUCLEOTIDE SEQUENCE [LARGE SCALE GENOMIC DNA]</scope>
    <source>
        <strain evidence="3">cv. HN1</strain>
        <tissue evidence="2">Leaves</tissue>
    </source>
</reference>
<dbReference type="Gramene" id="RZC82983">
    <property type="protein sequence ID" value="RZC82983"/>
    <property type="gene ID" value="C5167_045773"/>
</dbReference>
<accession>A0A4Y7LBZ0</accession>
<dbReference type="Gene3D" id="1.20.5.170">
    <property type="match status" value="1"/>
</dbReference>